<dbReference type="InterPro" id="IPR004634">
    <property type="entry name" value="Pept_S49_pIV"/>
</dbReference>
<feature type="active site" description="Proton donor/acceptor" evidence="7">
    <location>
        <position position="187"/>
    </location>
</feature>
<dbReference type="AlphaFoldDB" id="A0A437QI53"/>
<evidence type="ECO:0000256" key="4">
    <source>
        <dbReference type="ARBA" id="ARBA00022801"/>
    </source>
</evidence>
<dbReference type="InterPro" id="IPR002142">
    <property type="entry name" value="Peptidase_S49"/>
</dbReference>
<comment type="subcellular location">
    <subcellularLocation>
        <location evidence="1">Membrane</location>
    </subcellularLocation>
</comment>
<dbReference type="GO" id="GO:0006465">
    <property type="term" value="P:signal peptide processing"/>
    <property type="evidence" value="ECO:0007669"/>
    <property type="project" value="InterPro"/>
</dbReference>
<keyword evidence="6 8" id="KW-0472">Membrane</keyword>
<protein>
    <submittedName>
        <fullName evidence="10">Signal peptide peptidase SppA</fullName>
    </submittedName>
</protein>
<keyword evidence="4" id="KW-0378">Hydrolase</keyword>
<keyword evidence="3" id="KW-0645">Protease</keyword>
<feature type="transmembrane region" description="Helical" evidence="8">
    <location>
        <begin position="7"/>
        <end position="31"/>
    </location>
</feature>
<evidence type="ECO:0000256" key="5">
    <source>
        <dbReference type="ARBA" id="ARBA00022825"/>
    </source>
</evidence>
<evidence type="ECO:0000256" key="6">
    <source>
        <dbReference type="ARBA" id="ARBA00023136"/>
    </source>
</evidence>
<dbReference type="GO" id="GO:0008236">
    <property type="term" value="F:serine-type peptidase activity"/>
    <property type="evidence" value="ECO:0007669"/>
    <property type="project" value="UniProtKB-KW"/>
</dbReference>
<dbReference type="InterPro" id="IPR047217">
    <property type="entry name" value="S49_SppA_67K_type_N"/>
</dbReference>
<keyword evidence="8" id="KW-1133">Transmembrane helix</keyword>
<dbReference type="PANTHER" id="PTHR33209">
    <property type="entry name" value="PROTEASE 4"/>
    <property type="match status" value="1"/>
</dbReference>
<dbReference type="PIRSF" id="PIRSF001217">
    <property type="entry name" value="Protease_4_SppA"/>
    <property type="match status" value="1"/>
</dbReference>
<dbReference type="Pfam" id="PF01343">
    <property type="entry name" value="Peptidase_S49"/>
    <property type="match status" value="2"/>
</dbReference>
<reference evidence="11" key="1">
    <citation type="submission" date="2019-01" db="EMBL/GenBank/DDBJ databases">
        <title>Gri0909 isolated from a small marine red alga.</title>
        <authorList>
            <person name="Kim J."/>
            <person name="Jeong S.E."/>
            <person name="Jeon C.O."/>
        </authorList>
    </citation>
    <scope>NUCLEOTIDE SEQUENCE [LARGE SCALE GENOMIC DNA]</scope>
    <source>
        <strain evidence="11">Gri0909</strain>
    </source>
</reference>
<evidence type="ECO:0000256" key="1">
    <source>
        <dbReference type="ARBA" id="ARBA00004370"/>
    </source>
</evidence>
<dbReference type="NCBIfam" id="TIGR00706">
    <property type="entry name" value="SppA_dom"/>
    <property type="match status" value="1"/>
</dbReference>
<evidence type="ECO:0000313" key="11">
    <source>
        <dbReference type="Proteomes" id="UP000287447"/>
    </source>
</evidence>
<feature type="domain" description="Peptidase S49" evidence="9">
    <location>
        <begin position="369"/>
        <end position="519"/>
    </location>
</feature>
<comment type="similarity">
    <text evidence="2">Belongs to the peptidase S49 family.</text>
</comment>
<name>A0A437QI53_9PROT</name>
<feature type="active site" description="Nucleophile" evidence="7">
    <location>
        <position position="386"/>
    </location>
</feature>
<gene>
    <name evidence="10" type="primary">sppA</name>
    <name evidence="10" type="ORF">EOI86_24270</name>
</gene>
<dbReference type="Proteomes" id="UP000287447">
    <property type="component" value="Unassembled WGS sequence"/>
</dbReference>
<dbReference type="CDD" id="cd07018">
    <property type="entry name" value="S49_SppA_67K_type"/>
    <property type="match status" value="1"/>
</dbReference>
<evidence type="ECO:0000259" key="9">
    <source>
        <dbReference type="Pfam" id="PF01343"/>
    </source>
</evidence>
<accession>A0A437QI53</accession>
<keyword evidence="8" id="KW-0812">Transmembrane</keyword>
<evidence type="ECO:0000313" key="10">
    <source>
        <dbReference type="EMBL" id="RVU34227.1"/>
    </source>
</evidence>
<comment type="caution">
    <text evidence="10">The sequence shown here is derived from an EMBL/GenBank/DDBJ whole genome shotgun (WGS) entry which is preliminary data.</text>
</comment>
<dbReference type="InterPro" id="IPR029045">
    <property type="entry name" value="ClpP/crotonase-like_dom_sf"/>
</dbReference>
<evidence type="ECO:0000256" key="3">
    <source>
        <dbReference type="ARBA" id="ARBA00022670"/>
    </source>
</evidence>
<dbReference type="RefSeq" id="WP_127768257.1">
    <property type="nucleotide sequence ID" value="NZ_SADE01000004.1"/>
</dbReference>
<dbReference type="CDD" id="cd07023">
    <property type="entry name" value="S49_Sppa_N_C"/>
    <property type="match status" value="1"/>
</dbReference>
<dbReference type="PANTHER" id="PTHR33209:SF1">
    <property type="entry name" value="PEPTIDASE S49 DOMAIN-CONTAINING PROTEIN"/>
    <property type="match status" value="1"/>
</dbReference>
<evidence type="ECO:0000256" key="2">
    <source>
        <dbReference type="ARBA" id="ARBA00008683"/>
    </source>
</evidence>
<dbReference type="Gene3D" id="3.90.226.10">
    <property type="entry name" value="2-enoyl-CoA Hydratase, Chain A, domain 1"/>
    <property type="match status" value="4"/>
</dbReference>
<organism evidence="10 11">
    <name type="scientific">Hwanghaeella grinnelliae</name>
    <dbReference type="NCBI Taxonomy" id="2500179"/>
    <lineage>
        <taxon>Bacteria</taxon>
        <taxon>Pseudomonadati</taxon>
        <taxon>Pseudomonadota</taxon>
        <taxon>Alphaproteobacteria</taxon>
        <taxon>Rhodospirillales</taxon>
        <taxon>Rhodospirillaceae</taxon>
        <taxon>Hwanghaeella</taxon>
    </lineage>
</organism>
<keyword evidence="5" id="KW-0720">Serine protease</keyword>
<dbReference type="InterPro" id="IPR047272">
    <property type="entry name" value="S49_SppA_C"/>
</dbReference>
<evidence type="ECO:0000256" key="7">
    <source>
        <dbReference type="PIRSR" id="PIRSR001217-1"/>
    </source>
</evidence>
<sequence>MRAIGRFFMWLLAGIGFLTMASVVAGIVFLVTQSPQQATVPERAVLWLDLNQPVVEKPVQTLFGKTDGLTMIDMVAALDRARTDDRIKGVVAVMGGAPISMAQAQELADAIRAFRASGKFTLAYAEDLGSVWNGTVDYLLAGAFEELWLQPSGGVGVAGLALETPFFRGAFEKIGVSPQFEQRHEYKGGIDPFVETGMTPAIRESYHRLLGSWTDQLRAAYLEDGRLAKSSSIEVLFNGGPYLAKEALALGLVDKLAYWDEVEAFLDDRLGPESDSVSPAQYNLAVAAEMSLPPDAPRIALVYGEGAIMPDQPGGNALFGARGFSPYDVADALADAREDDNIDAVVFRVDSPGGAYGPSDAVWREVARLREAGKPVIAVMGSVAASGGYFVSMQADRVLALPGTITGSIGVYSGKFATMGLWEKLGVRWERVRVGQNAAIWSGISEFSQSERERFRAGVDFVYEDFTQKVAAARGLSAGSLDAAARGRIWTGRDAMKVGLIDGFGGLLEAIAQAKEMAGFDRSVEAEIVILPHEPTPVERLEEIVEGGDPFAQVSALFSAPDLVGVLGFRGLNTFGLPPIPVDGVSAHMPAFRLAR</sequence>
<keyword evidence="11" id="KW-1185">Reference proteome</keyword>
<proteinExistence type="inferred from homology"/>
<feature type="domain" description="Peptidase S49" evidence="9">
    <location>
        <begin position="133"/>
        <end position="265"/>
    </location>
</feature>
<dbReference type="EMBL" id="SADE01000004">
    <property type="protein sequence ID" value="RVU34227.1"/>
    <property type="molecule type" value="Genomic_DNA"/>
</dbReference>
<evidence type="ECO:0000256" key="8">
    <source>
        <dbReference type="SAM" id="Phobius"/>
    </source>
</evidence>
<dbReference type="InterPro" id="IPR004635">
    <property type="entry name" value="Pept_S49_SppA"/>
</dbReference>
<dbReference type="SUPFAM" id="SSF52096">
    <property type="entry name" value="ClpP/crotonase"/>
    <property type="match status" value="2"/>
</dbReference>
<dbReference type="GO" id="GO:0016020">
    <property type="term" value="C:membrane"/>
    <property type="evidence" value="ECO:0007669"/>
    <property type="project" value="UniProtKB-SubCell"/>
</dbReference>
<dbReference type="OrthoDB" id="9764363at2"/>